<dbReference type="STRING" id="930146.SAMN05192533_105137"/>
<accession>A0A1H8AUY5</accession>
<feature type="domain" description="DUF2399" evidence="1">
    <location>
        <begin position="283"/>
        <end position="371"/>
    </location>
</feature>
<dbReference type="AlphaFoldDB" id="A0A1H8AUY5"/>
<sequence length="429" mass="49815">MLKSGERLESYDSQKNVDTSLVDLKIVKQTERTLRVVGFITLSVLQGEDEPIVLEEEILKLKLTTKKKIQLNEYDHKTIKWLEQGIIFKEIRFKKDGRTLDVQQYRIGYRLYKYQQDQLRKKEMQIKQEFNSWKEGSELLAQNPEKSFSEVRKKGVTYCLSFINEISMKDVSELKALSKFPNLWSVEKIIKFLHFLTGFLKLSMKKADFDWKEIGASYYKQIGGSKEFDQYKNEFIEQLESVTQCPIAMLGMTSLGKITPLYFAGKLTGKYSSYEYGPVQALTDLSIAEEEYATNATTLWLVENRGILTRLAAEKNFLKGNRSLVLCVDGHLRSSHKSCIVQLLTNSNISQVILWSDYDPDGVKISKELYMAISKIHQDKVIKWVAADQSVILTWDDYEKYMEAFLKDRKMEQEEVVGGVGDWKKWINH</sequence>
<evidence type="ECO:0000313" key="3">
    <source>
        <dbReference type="Proteomes" id="UP000198553"/>
    </source>
</evidence>
<keyword evidence="3" id="KW-1185">Reference proteome</keyword>
<gene>
    <name evidence="2" type="ORF">SAMN05192533_105137</name>
</gene>
<dbReference type="Pfam" id="PF09664">
    <property type="entry name" value="DUF2399"/>
    <property type="match status" value="1"/>
</dbReference>
<evidence type="ECO:0000259" key="1">
    <source>
        <dbReference type="Pfam" id="PF09664"/>
    </source>
</evidence>
<protein>
    <recommendedName>
        <fullName evidence="1">DUF2399 domain-containing protein</fullName>
    </recommendedName>
</protein>
<dbReference type="InterPro" id="IPR036078">
    <property type="entry name" value="Spo11/TopoVI_A_sf"/>
</dbReference>
<dbReference type="GO" id="GO:0003677">
    <property type="term" value="F:DNA binding"/>
    <property type="evidence" value="ECO:0007669"/>
    <property type="project" value="InterPro"/>
</dbReference>
<proteinExistence type="predicted"/>
<dbReference type="SUPFAM" id="SSF56726">
    <property type="entry name" value="DNA topoisomerase IV, alpha subunit"/>
    <property type="match status" value="1"/>
</dbReference>
<dbReference type="GO" id="GO:0005694">
    <property type="term" value="C:chromosome"/>
    <property type="evidence" value="ECO:0007669"/>
    <property type="project" value="InterPro"/>
</dbReference>
<dbReference type="CDD" id="cd00188">
    <property type="entry name" value="TOPRIM"/>
    <property type="match status" value="1"/>
</dbReference>
<evidence type="ECO:0000313" key="2">
    <source>
        <dbReference type="EMBL" id="SEM73618.1"/>
    </source>
</evidence>
<dbReference type="Proteomes" id="UP000198553">
    <property type="component" value="Unassembled WGS sequence"/>
</dbReference>
<organism evidence="2 3">
    <name type="scientific">Mesobacillus persicus</name>
    <dbReference type="NCBI Taxonomy" id="930146"/>
    <lineage>
        <taxon>Bacteria</taxon>
        <taxon>Bacillati</taxon>
        <taxon>Bacillota</taxon>
        <taxon>Bacilli</taxon>
        <taxon>Bacillales</taxon>
        <taxon>Bacillaceae</taxon>
        <taxon>Mesobacillus</taxon>
    </lineage>
</organism>
<dbReference type="InterPro" id="IPR024465">
    <property type="entry name" value="DUF2399"/>
</dbReference>
<name>A0A1H8AUY5_9BACI</name>
<dbReference type="EMBL" id="FOBW01000005">
    <property type="protein sequence ID" value="SEM73618.1"/>
    <property type="molecule type" value="Genomic_DNA"/>
</dbReference>
<reference evidence="3" key="1">
    <citation type="submission" date="2016-10" db="EMBL/GenBank/DDBJ databases">
        <authorList>
            <person name="Varghese N."/>
            <person name="Submissions S."/>
        </authorList>
    </citation>
    <scope>NUCLEOTIDE SEQUENCE [LARGE SCALE GENOMIC DNA]</scope>
    <source>
        <strain evidence="3">B48,IBRC-M 10115,DSM 25386,CECT 8001</strain>
    </source>
</reference>